<accession>A0ABD5EAQ5</accession>
<comment type="caution">
    <text evidence="2">The sequence shown here is derived from an EMBL/GenBank/DDBJ whole genome shotgun (WGS) entry which is preliminary data.</text>
</comment>
<evidence type="ECO:0000313" key="2">
    <source>
        <dbReference type="EMBL" id="MDT0417677.1"/>
    </source>
</evidence>
<proteinExistence type="predicted"/>
<evidence type="ECO:0000313" key="3">
    <source>
        <dbReference type="Proteomes" id="UP001183607"/>
    </source>
</evidence>
<sequence>MTAPASTDWPPAPTATARLVLRASEARDRAAFVALFSSEEVGTYKGGARPRAELEAAMPAVPGQRPGFFVVTAEDEMIGAVTLDRREDGATELGYLFLPRVWGRGYATEACAAALAWCAAERPGEPVVVTIQTANTRSMRLAARLGFTEVKRFNEWGAEQWRGELTRRVPAG</sequence>
<dbReference type="RefSeq" id="WP_202530677.1">
    <property type="nucleotide sequence ID" value="NZ_JAVRER010000031.1"/>
</dbReference>
<gene>
    <name evidence="2" type="ORF">RM574_19535</name>
</gene>
<dbReference type="InterPro" id="IPR016181">
    <property type="entry name" value="Acyl_CoA_acyltransferase"/>
</dbReference>
<feature type="domain" description="N-acetyltransferase" evidence="1">
    <location>
        <begin position="19"/>
        <end position="168"/>
    </location>
</feature>
<dbReference type="PANTHER" id="PTHR43792">
    <property type="entry name" value="GNAT FAMILY, PUTATIVE (AFU_ORTHOLOGUE AFUA_3G00765)-RELATED-RELATED"/>
    <property type="match status" value="1"/>
</dbReference>
<name>A0ABD5EAQ5_9ACTN</name>
<dbReference type="PROSITE" id="PS51186">
    <property type="entry name" value="GNAT"/>
    <property type="match status" value="1"/>
</dbReference>
<dbReference type="SUPFAM" id="SSF55729">
    <property type="entry name" value="Acyl-CoA N-acyltransferases (Nat)"/>
    <property type="match status" value="1"/>
</dbReference>
<reference evidence="3" key="1">
    <citation type="submission" date="2023-07" db="EMBL/GenBank/DDBJ databases">
        <title>30 novel species of actinomycetes from the DSMZ collection.</title>
        <authorList>
            <person name="Nouioui I."/>
        </authorList>
    </citation>
    <scope>NUCLEOTIDE SEQUENCE [LARGE SCALE GENOMIC DNA]</scope>
    <source>
        <strain evidence="3">DSM 41982</strain>
    </source>
</reference>
<dbReference type="EMBL" id="JAVRER010000031">
    <property type="protein sequence ID" value="MDT0417677.1"/>
    <property type="molecule type" value="Genomic_DNA"/>
</dbReference>
<evidence type="ECO:0000259" key="1">
    <source>
        <dbReference type="PROSITE" id="PS51186"/>
    </source>
</evidence>
<dbReference type="Pfam" id="PF13302">
    <property type="entry name" value="Acetyltransf_3"/>
    <property type="match status" value="1"/>
</dbReference>
<dbReference type="Gene3D" id="3.40.630.30">
    <property type="match status" value="1"/>
</dbReference>
<protein>
    <submittedName>
        <fullName evidence="2">GNAT family N-acetyltransferase</fullName>
    </submittedName>
</protein>
<dbReference type="InterPro" id="IPR051531">
    <property type="entry name" value="N-acetyltransferase"/>
</dbReference>
<organism evidence="2 3">
    <name type="scientific">Streptomyces evansiae</name>
    <dbReference type="NCBI Taxonomy" id="3075535"/>
    <lineage>
        <taxon>Bacteria</taxon>
        <taxon>Bacillati</taxon>
        <taxon>Actinomycetota</taxon>
        <taxon>Actinomycetes</taxon>
        <taxon>Kitasatosporales</taxon>
        <taxon>Streptomycetaceae</taxon>
        <taxon>Streptomyces</taxon>
    </lineage>
</organism>
<dbReference type="InterPro" id="IPR000182">
    <property type="entry name" value="GNAT_dom"/>
</dbReference>
<dbReference type="Proteomes" id="UP001183607">
    <property type="component" value="Unassembled WGS sequence"/>
</dbReference>
<dbReference type="PANTHER" id="PTHR43792:SF1">
    <property type="entry name" value="N-ACETYLTRANSFERASE DOMAIN-CONTAINING PROTEIN"/>
    <property type="match status" value="1"/>
</dbReference>
<dbReference type="AlphaFoldDB" id="A0ABD5EAQ5"/>